<dbReference type="EMBL" id="UAUU01000011">
    <property type="protein sequence ID" value="SPZ92047.1"/>
    <property type="molecule type" value="Genomic_DNA"/>
</dbReference>
<gene>
    <name evidence="2" type="ORF">NCTC11343_04101</name>
</gene>
<dbReference type="Pfam" id="PF13568">
    <property type="entry name" value="OMP_b-brl_2"/>
    <property type="match status" value="1"/>
</dbReference>
<sequence length="239" mass="27029">MMKRFLLVGLFAGITHFMAFSQSHELRVGITSGVSNFTGSGAEAKSMLNGSTQQDYYTNNPYGKKYGINIGGALNYRYVFANNLILGLEGAYERLQTKIDLEGNEFMNGSRGQTRLNQQFINFNPFVGYRVFFEPMTMDIQLGMDIAKTLSIKENGSIEDKQGNKTSFDRDRGKIIDLDLRPRLQFNVNYDRYTVFAGYSWGLKDYNSGMLGADPGTARLNVFRLGLQYQLLTPLFKND</sequence>
<evidence type="ECO:0000313" key="2">
    <source>
        <dbReference type="EMBL" id="SPZ92047.1"/>
    </source>
</evidence>
<accession>A0A2X2JCD9</accession>
<organism evidence="2 3">
    <name type="scientific">Sphingobacterium multivorum</name>
    <dbReference type="NCBI Taxonomy" id="28454"/>
    <lineage>
        <taxon>Bacteria</taxon>
        <taxon>Pseudomonadati</taxon>
        <taxon>Bacteroidota</taxon>
        <taxon>Sphingobacteriia</taxon>
        <taxon>Sphingobacteriales</taxon>
        <taxon>Sphingobacteriaceae</taxon>
        <taxon>Sphingobacterium</taxon>
    </lineage>
</organism>
<evidence type="ECO:0000259" key="1">
    <source>
        <dbReference type="Pfam" id="PF13568"/>
    </source>
</evidence>
<dbReference type="RefSeq" id="WP_146753117.1">
    <property type="nucleotide sequence ID" value="NZ_CP069793.1"/>
</dbReference>
<evidence type="ECO:0000313" key="3">
    <source>
        <dbReference type="Proteomes" id="UP000251241"/>
    </source>
</evidence>
<dbReference type="AlphaFoldDB" id="A0A2X2JCD9"/>
<dbReference type="Proteomes" id="UP000251241">
    <property type="component" value="Unassembled WGS sequence"/>
</dbReference>
<proteinExistence type="predicted"/>
<reference evidence="2 3" key="1">
    <citation type="submission" date="2018-06" db="EMBL/GenBank/DDBJ databases">
        <authorList>
            <consortium name="Pathogen Informatics"/>
            <person name="Doyle S."/>
        </authorList>
    </citation>
    <scope>NUCLEOTIDE SEQUENCE [LARGE SCALE GENOMIC DNA]</scope>
    <source>
        <strain evidence="2 3">NCTC11343</strain>
    </source>
</reference>
<dbReference type="InterPro" id="IPR025665">
    <property type="entry name" value="Beta-barrel_OMP_2"/>
</dbReference>
<dbReference type="GeneID" id="97182133"/>
<name>A0A2X2JCD9_SPHMU</name>
<protein>
    <recommendedName>
        <fullName evidence="1">Outer membrane protein beta-barrel domain-containing protein</fullName>
    </recommendedName>
</protein>
<feature type="domain" description="Outer membrane protein beta-barrel" evidence="1">
    <location>
        <begin position="20"/>
        <end position="205"/>
    </location>
</feature>